<feature type="region of interest" description="Disordered" evidence="1">
    <location>
        <begin position="37"/>
        <end position="94"/>
    </location>
</feature>
<feature type="region of interest" description="Disordered" evidence="1">
    <location>
        <begin position="259"/>
        <end position="307"/>
    </location>
</feature>
<protein>
    <submittedName>
        <fullName evidence="2">Uncharacterized protein</fullName>
    </submittedName>
</protein>
<feature type="region of interest" description="Disordered" evidence="1">
    <location>
        <begin position="219"/>
        <end position="238"/>
    </location>
</feature>
<evidence type="ECO:0000313" key="2">
    <source>
        <dbReference type="EMBL" id="KNC79077.1"/>
    </source>
</evidence>
<dbReference type="RefSeq" id="XP_014152979.1">
    <property type="nucleotide sequence ID" value="XM_014297504.1"/>
</dbReference>
<feature type="compositionally biased region" description="Pro residues" evidence="1">
    <location>
        <begin position="275"/>
        <end position="287"/>
    </location>
</feature>
<feature type="compositionally biased region" description="Polar residues" evidence="1">
    <location>
        <begin position="361"/>
        <end position="383"/>
    </location>
</feature>
<feature type="compositionally biased region" description="Low complexity" evidence="1">
    <location>
        <begin position="336"/>
        <end position="348"/>
    </location>
</feature>
<feature type="region of interest" description="Disordered" evidence="1">
    <location>
        <begin position="361"/>
        <end position="384"/>
    </location>
</feature>
<dbReference type="AlphaFoldDB" id="A0A0L0FQM6"/>
<organism evidence="2 3">
    <name type="scientific">Sphaeroforma arctica JP610</name>
    <dbReference type="NCBI Taxonomy" id="667725"/>
    <lineage>
        <taxon>Eukaryota</taxon>
        <taxon>Ichthyosporea</taxon>
        <taxon>Ichthyophonida</taxon>
        <taxon>Sphaeroforma</taxon>
    </lineage>
</organism>
<name>A0A0L0FQM6_9EUKA</name>
<accession>A0A0L0FQM6</accession>
<feature type="region of interest" description="Disordered" evidence="1">
    <location>
        <begin position="1"/>
        <end position="23"/>
    </location>
</feature>
<keyword evidence="3" id="KW-1185">Reference proteome</keyword>
<dbReference type="GeneID" id="25909014"/>
<feature type="compositionally biased region" description="Polar residues" evidence="1">
    <location>
        <begin position="220"/>
        <end position="238"/>
    </location>
</feature>
<dbReference type="Proteomes" id="UP000054560">
    <property type="component" value="Unassembled WGS sequence"/>
</dbReference>
<feature type="region of interest" description="Disordered" evidence="1">
    <location>
        <begin position="147"/>
        <end position="210"/>
    </location>
</feature>
<sequence length="418" mass="44664">MLKERDMNHNTNTQRTANSDGAPVKMGRVVNFIDVDDLDSDETGNYGPMPPAVGMSKSKVSRVNAPRAQSHASAANSARTIKQDSKQNSLSKTMNAKPCASAASLNANSSVSNKKSSSPGPVVPAIGSTTMQKRVISNIEGIPKKALAGPNAQLDSPPPATIPLTETQFDPKSSDKAINYLKRPRRKSSGAGNTVVSTEEQLGGNSTSEDRKTVLHAVESGTQSQVQKRSQISPSNYAPSQAQISSLVGTAKGSLNIRVGPDGVVNMSTDDEDNSPPPKAVKLSPPPAREKPQSQHSIQRPNRNRVKRKIENVAHTETVPRKSTHVNSDDRPMAMNTNTNTNTNTNATTYTNATKLDTSTGTIKTANTKPSTTSRKTTDGKSATTRRRVVPYLLESGSDTLSKRYGNAWQGLLGQILL</sequence>
<feature type="compositionally biased region" description="Polar residues" evidence="1">
    <location>
        <begin position="190"/>
        <end position="207"/>
    </location>
</feature>
<feature type="compositionally biased region" description="Polar residues" evidence="1">
    <location>
        <begin position="9"/>
        <end position="19"/>
    </location>
</feature>
<evidence type="ECO:0000256" key="1">
    <source>
        <dbReference type="SAM" id="MobiDB-lite"/>
    </source>
</evidence>
<dbReference type="EMBL" id="KQ242368">
    <property type="protein sequence ID" value="KNC79077.1"/>
    <property type="molecule type" value="Genomic_DNA"/>
</dbReference>
<feature type="compositionally biased region" description="Low complexity" evidence="1">
    <location>
        <begin position="107"/>
        <end position="125"/>
    </location>
</feature>
<evidence type="ECO:0000313" key="3">
    <source>
        <dbReference type="Proteomes" id="UP000054560"/>
    </source>
</evidence>
<feature type="compositionally biased region" description="Polar residues" evidence="1">
    <location>
        <begin position="70"/>
        <end position="94"/>
    </location>
</feature>
<feature type="region of interest" description="Disordered" evidence="1">
    <location>
        <begin position="320"/>
        <end position="348"/>
    </location>
</feature>
<reference evidence="2 3" key="1">
    <citation type="submission" date="2011-02" db="EMBL/GenBank/DDBJ databases">
        <title>The Genome Sequence of Sphaeroforma arctica JP610.</title>
        <authorList>
            <consortium name="The Broad Institute Genome Sequencing Platform"/>
            <person name="Russ C."/>
            <person name="Cuomo C."/>
            <person name="Young S.K."/>
            <person name="Zeng Q."/>
            <person name="Gargeya S."/>
            <person name="Alvarado L."/>
            <person name="Berlin A."/>
            <person name="Chapman S.B."/>
            <person name="Chen Z."/>
            <person name="Freedman E."/>
            <person name="Gellesch M."/>
            <person name="Goldberg J."/>
            <person name="Griggs A."/>
            <person name="Gujja S."/>
            <person name="Heilman E."/>
            <person name="Heiman D."/>
            <person name="Howarth C."/>
            <person name="Mehta T."/>
            <person name="Neiman D."/>
            <person name="Pearson M."/>
            <person name="Roberts A."/>
            <person name="Saif S."/>
            <person name="Shea T."/>
            <person name="Shenoy N."/>
            <person name="Sisk P."/>
            <person name="Stolte C."/>
            <person name="Sykes S."/>
            <person name="White J."/>
            <person name="Yandava C."/>
            <person name="Burger G."/>
            <person name="Gray M.W."/>
            <person name="Holland P.W.H."/>
            <person name="King N."/>
            <person name="Lang F.B.F."/>
            <person name="Roger A.J."/>
            <person name="Ruiz-Trillo I."/>
            <person name="Haas B."/>
            <person name="Nusbaum C."/>
            <person name="Birren B."/>
        </authorList>
    </citation>
    <scope>NUCLEOTIDE SEQUENCE [LARGE SCALE GENOMIC DNA]</scope>
    <source>
        <strain evidence="2 3">JP610</strain>
    </source>
</reference>
<gene>
    <name evidence="2" type="ORF">SARC_08510</name>
</gene>
<proteinExistence type="predicted"/>
<feature type="region of interest" description="Disordered" evidence="1">
    <location>
        <begin position="107"/>
        <end position="126"/>
    </location>
</feature>